<proteinExistence type="predicted"/>
<protein>
    <submittedName>
        <fullName evidence="1">Lipase 1</fullName>
    </submittedName>
</protein>
<dbReference type="PANTHER" id="PTHR11005">
    <property type="entry name" value="LYSOSOMAL ACID LIPASE-RELATED"/>
    <property type="match status" value="1"/>
</dbReference>
<dbReference type="STRING" id="151549.A0A4C1VY95"/>
<evidence type="ECO:0000313" key="1">
    <source>
        <dbReference type="EMBL" id="GBP43580.1"/>
    </source>
</evidence>
<dbReference type="SUPFAM" id="SSF53474">
    <property type="entry name" value="alpha/beta-Hydrolases"/>
    <property type="match status" value="1"/>
</dbReference>
<comment type="caution">
    <text evidence="1">The sequence shown here is derived from an EMBL/GenBank/DDBJ whole genome shotgun (WGS) entry which is preliminary data.</text>
</comment>
<reference evidence="1 2" key="1">
    <citation type="journal article" date="2019" name="Commun. Biol.">
        <title>The bagworm genome reveals a unique fibroin gene that provides high tensile strength.</title>
        <authorList>
            <person name="Kono N."/>
            <person name="Nakamura H."/>
            <person name="Ohtoshi R."/>
            <person name="Tomita M."/>
            <person name="Numata K."/>
            <person name="Arakawa K."/>
        </authorList>
    </citation>
    <scope>NUCLEOTIDE SEQUENCE [LARGE SCALE GENOMIC DNA]</scope>
</reference>
<gene>
    <name evidence="1" type="primary">Lip1</name>
    <name evidence="1" type="ORF">EVAR_87497_1</name>
</gene>
<sequence>MDDLDVDQDYQATARSLVLVYSGCTECIGDEVRARPVLFSKTRGLGNLVGINEIFPRGEVISYQDGQYTCIANDILSFLCESLVPVFETVDNPVLVGHFPAGSALKQVAHFGQNIDSVRFQRWDFGSLQNLFNYGTRNAPTYDLSRVTAKTVLHYSLADTLVGEEDVFALNGVLTDSEVRKVERTDFNHFDFGWAEDAKELVYDFIIQYIENVQTNM</sequence>
<dbReference type="EMBL" id="BGZK01000438">
    <property type="protein sequence ID" value="GBP43580.1"/>
    <property type="molecule type" value="Genomic_DNA"/>
</dbReference>
<accession>A0A4C1VY95</accession>
<keyword evidence="2" id="KW-1185">Reference proteome</keyword>
<organism evidence="1 2">
    <name type="scientific">Eumeta variegata</name>
    <name type="common">Bagworm moth</name>
    <name type="synonym">Eumeta japonica</name>
    <dbReference type="NCBI Taxonomy" id="151549"/>
    <lineage>
        <taxon>Eukaryota</taxon>
        <taxon>Metazoa</taxon>
        <taxon>Ecdysozoa</taxon>
        <taxon>Arthropoda</taxon>
        <taxon>Hexapoda</taxon>
        <taxon>Insecta</taxon>
        <taxon>Pterygota</taxon>
        <taxon>Neoptera</taxon>
        <taxon>Endopterygota</taxon>
        <taxon>Lepidoptera</taxon>
        <taxon>Glossata</taxon>
        <taxon>Ditrysia</taxon>
        <taxon>Tineoidea</taxon>
        <taxon>Psychidae</taxon>
        <taxon>Oiketicinae</taxon>
        <taxon>Eumeta</taxon>
    </lineage>
</organism>
<evidence type="ECO:0000313" key="2">
    <source>
        <dbReference type="Proteomes" id="UP000299102"/>
    </source>
</evidence>
<dbReference type="Gene3D" id="3.40.50.1820">
    <property type="entry name" value="alpha/beta hydrolase"/>
    <property type="match status" value="1"/>
</dbReference>
<name>A0A4C1VY95_EUMVA</name>
<dbReference type="InterPro" id="IPR029058">
    <property type="entry name" value="AB_hydrolase_fold"/>
</dbReference>
<dbReference type="Proteomes" id="UP000299102">
    <property type="component" value="Unassembled WGS sequence"/>
</dbReference>
<dbReference type="OrthoDB" id="9974421at2759"/>
<dbReference type="AlphaFoldDB" id="A0A4C1VY95"/>